<reference evidence="6 7" key="2">
    <citation type="submission" date="2020-03" db="EMBL/GenBank/DDBJ databases">
        <authorList>
            <person name="Ichikawa N."/>
            <person name="Kimura A."/>
            <person name="Kitahashi Y."/>
            <person name="Uohara A."/>
        </authorList>
    </citation>
    <scope>NUCLEOTIDE SEQUENCE [LARGE SCALE GENOMIC DNA]</scope>
    <source>
        <strain evidence="6 7">NBRC 108639</strain>
    </source>
</reference>
<keyword evidence="7" id="KW-1185">Reference proteome</keyword>
<comment type="caution">
    <text evidence="6">The sequence shown here is derived from an EMBL/GenBank/DDBJ whole genome shotgun (WGS) entry which is preliminary data.</text>
</comment>
<dbReference type="Gene3D" id="1.10.1200.10">
    <property type="entry name" value="ACP-like"/>
    <property type="match status" value="1"/>
</dbReference>
<evidence type="ECO:0000256" key="1">
    <source>
        <dbReference type="ARBA" id="ARBA00001957"/>
    </source>
</evidence>
<evidence type="ECO:0000256" key="4">
    <source>
        <dbReference type="SAM" id="MobiDB-lite"/>
    </source>
</evidence>
<reference evidence="6 7" key="1">
    <citation type="submission" date="2020-03" db="EMBL/GenBank/DDBJ databases">
        <title>Whole genome shotgun sequence of Phytohabitans houttuyneae NBRC 108639.</title>
        <authorList>
            <person name="Komaki H."/>
            <person name="Tamura T."/>
        </authorList>
    </citation>
    <scope>NUCLEOTIDE SEQUENCE [LARGE SCALE GENOMIC DNA]</scope>
    <source>
        <strain evidence="6 7">NBRC 108639</strain>
    </source>
</reference>
<proteinExistence type="predicted"/>
<keyword evidence="2" id="KW-0596">Phosphopantetheine</keyword>
<evidence type="ECO:0000313" key="7">
    <source>
        <dbReference type="Proteomes" id="UP000482800"/>
    </source>
</evidence>
<dbReference type="GO" id="GO:0005829">
    <property type="term" value="C:cytosol"/>
    <property type="evidence" value="ECO:0007669"/>
    <property type="project" value="TreeGrafter"/>
</dbReference>
<evidence type="ECO:0000256" key="3">
    <source>
        <dbReference type="ARBA" id="ARBA00022553"/>
    </source>
</evidence>
<dbReference type="SMART" id="SM00823">
    <property type="entry name" value="PKS_PP"/>
    <property type="match status" value="1"/>
</dbReference>
<dbReference type="PANTHER" id="PTHR45527:SF1">
    <property type="entry name" value="FATTY ACID SYNTHASE"/>
    <property type="match status" value="1"/>
</dbReference>
<dbReference type="GO" id="GO:0043041">
    <property type="term" value="P:amino acid activation for nonribosomal peptide biosynthetic process"/>
    <property type="evidence" value="ECO:0007669"/>
    <property type="project" value="TreeGrafter"/>
</dbReference>
<dbReference type="EMBL" id="BLPF01000003">
    <property type="protein sequence ID" value="GFJ83720.1"/>
    <property type="molecule type" value="Genomic_DNA"/>
</dbReference>
<dbReference type="GO" id="GO:0072330">
    <property type="term" value="P:monocarboxylic acid biosynthetic process"/>
    <property type="evidence" value="ECO:0007669"/>
    <property type="project" value="UniProtKB-ARBA"/>
</dbReference>
<dbReference type="PANTHER" id="PTHR45527">
    <property type="entry name" value="NONRIBOSOMAL PEPTIDE SYNTHETASE"/>
    <property type="match status" value="1"/>
</dbReference>
<feature type="region of interest" description="Disordered" evidence="4">
    <location>
        <begin position="250"/>
        <end position="284"/>
    </location>
</feature>
<evidence type="ECO:0000259" key="5">
    <source>
        <dbReference type="PROSITE" id="PS50075"/>
    </source>
</evidence>
<dbReference type="SUPFAM" id="SSF56801">
    <property type="entry name" value="Acetyl-CoA synthetase-like"/>
    <property type="match status" value="1"/>
</dbReference>
<sequence>MPRGVPGELLLGGDGLARGYLDRAALTAPRFAPDAFVAEPGARIYRTGDMARWRPDGALEFLGRFDDQVKLHGHRIELGEIETVLAAHQGVRSAVAAVRGEGVDQRITVHYVSQADPPPTGHELRTFLASRLPGYMVPQAFQLIDAVPLTPNGKVDRKALPNPTGARPDGTPAYAPPASATERAVAEVWAQVLDIDRVGVDDSFFDLGGTSLLVVRARARLLERVGGELSLVDMFRYPTVRALAEVIDRAPAERSDPDVSEGAARGAARRGAARAVARRAGRAG</sequence>
<gene>
    <name evidence="6" type="ORF">Phou_079000</name>
</gene>
<dbReference type="Pfam" id="PF00550">
    <property type="entry name" value="PP-binding"/>
    <property type="match status" value="1"/>
</dbReference>
<dbReference type="InterPro" id="IPR025110">
    <property type="entry name" value="AMP-bd_C"/>
</dbReference>
<accession>A0A6V8KJX2</accession>
<dbReference type="Gene3D" id="3.30.300.30">
    <property type="match status" value="1"/>
</dbReference>
<feature type="domain" description="Carrier" evidence="5">
    <location>
        <begin position="176"/>
        <end position="251"/>
    </location>
</feature>
<dbReference type="InterPro" id="IPR045851">
    <property type="entry name" value="AMP-bd_C_sf"/>
</dbReference>
<dbReference type="AlphaFoldDB" id="A0A6V8KJX2"/>
<feature type="region of interest" description="Disordered" evidence="4">
    <location>
        <begin position="157"/>
        <end position="178"/>
    </location>
</feature>
<name>A0A6V8KJX2_9ACTN</name>
<dbReference type="PROSITE" id="PS50075">
    <property type="entry name" value="CARRIER"/>
    <property type="match status" value="1"/>
</dbReference>
<dbReference type="Pfam" id="PF13193">
    <property type="entry name" value="AMP-binding_C"/>
    <property type="match status" value="1"/>
</dbReference>
<comment type="cofactor">
    <cofactor evidence="1">
        <name>pantetheine 4'-phosphate</name>
        <dbReference type="ChEBI" id="CHEBI:47942"/>
    </cofactor>
</comment>
<organism evidence="6 7">
    <name type="scientific">Phytohabitans houttuyneae</name>
    <dbReference type="NCBI Taxonomy" id="1076126"/>
    <lineage>
        <taxon>Bacteria</taxon>
        <taxon>Bacillati</taxon>
        <taxon>Actinomycetota</taxon>
        <taxon>Actinomycetes</taxon>
        <taxon>Micromonosporales</taxon>
        <taxon>Micromonosporaceae</taxon>
    </lineage>
</organism>
<protein>
    <recommendedName>
        <fullName evidence="5">Carrier domain-containing protein</fullName>
    </recommendedName>
</protein>
<feature type="compositionally biased region" description="Basic residues" evidence="4">
    <location>
        <begin position="267"/>
        <end position="284"/>
    </location>
</feature>
<evidence type="ECO:0000256" key="2">
    <source>
        <dbReference type="ARBA" id="ARBA00022450"/>
    </source>
</evidence>
<keyword evidence="3" id="KW-0597">Phosphoprotein</keyword>
<dbReference type="FunFam" id="1.10.1200.10:FF:000016">
    <property type="entry name" value="Non-ribosomal peptide synthase"/>
    <property type="match status" value="1"/>
</dbReference>
<dbReference type="InterPro" id="IPR020806">
    <property type="entry name" value="PKS_PP-bd"/>
</dbReference>
<dbReference type="Proteomes" id="UP000482800">
    <property type="component" value="Unassembled WGS sequence"/>
</dbReference>
<dbReference type="InterPro" id="IPR036736">
    <property type="entry name" value="ACP-like_sf"/>
</dbReference>
<dbReference type="GO" id="GO:0031177">
    <property type="term" value="F:phosphopantetheine binding"/>
    <property type="evidence" value="ECO:0007669"/>
    <property type="project" value="InterPro"/>
</dbReference>
<dbReference type="InterPro" id="IPR009081">
    <property type="entry name" value="PP-bd_ACP"/>
</dbReference>
<evidence type="ECO:0000313" key="6">
    <source>
        <dbReference type="EMBL" id="GFJ83720.1"/>
    </source>
</evidence>
<dbReference type="GO" id="GO:0044550">
    <property type="term" value="P:secondary metabolite biosynthetic process"/>
    <property type="evidence" value="ECO:0007669"/>
    <property type="project" value="TreeGrafter"/>
</dbReference>
<dbReference type="SUPFAM" id="SSF47336">
    <property type="entry name" value="ACP-like"/>
    <property type="match status" value="1"/>
</dbReference>
<dbReference type="RefSeq" id="WP_173066521.1">
    <property type="nucleotide sequence ID" value="NZ_BLPF01000003.1"/>
</dbReference>
<dbReference type="Gene3D" id="2.30.38.10">
    <property type="entry name" value="Luciferase, Domain 3"/>
    <property type="match status" value="1"/>
</dbReference>